<dbReference type="PANTHER" id="PTHR33755:SF6">
    <property type="entry name" value="PLASMID STABILIZATION SYSTEM PROTEIN"/>
    <property type="match status" value="1"/>
</dbReference>
<protein>
    <submittedName>
        <fullName evidence="3">Plasmid stabilization system family protein</fullName>
    </submittedName>
</protein>
<dbReference type="InterPro" id="IPR051803">
    <property type="entry name" value="TA_system_RelE-like_toxin"/>
</dbReference>
<organism evidence="3 4">
    <name type="scientific">Burkholderia cenocepacia</name>
    <dbReference type="NCBI Taxonomy" id="95486"/>
    <lineage>
        <taxon>Bacteria</taxon>
        <taxon>Pseudomonadati</taxon>
        <taxon>Pseudomonadota</taxon>
        <taxon>Betaproteobacteria</taxon>
        <taxon>Burkholderiales</taxon>
        <taxon>Burkholderiaceae</taxon>
        <taxon>Burkholderia</taxon>
        <taxon>Burkholderia cepacia complex</taxon>
    </lineage>
</organism>
<sequence>MTVRLSGFAITELELIADCIARDNPQRAITFVRALREKCLGLAKMPFAFPLVPRFEAYGVRHRGYGNFQIFYRVKGDPPVQIDVLHVLHGARDYASIPFRAGRRISAFFCSRKGARCVPDAARPAFCTRPIDDRGGGKGADFGRG</sequence>
<dbReference type="Gene3D" id="3.30.2310.20">
    <property type="entry name" value="RelE-like"/>
    <property type="match status" value="1"/>
</dbReference>
<name>A0AAN0RY24_9BURK</name>
<dbReference type="Proteomes" id="UP000029413">
    <property type="component" value="Chromosome 2"/>
</dbReference>
<dbReference type="Pfam" id="PF05016">
    <property type="entry name" value="ParE_toxin"/>
    <property type="match status" value="1"/>
</dbReference>
<dbReference type="KEGG" id="bcen:DM39_4735"/>
<accession>A0AAN0RY24</accession>
<dbReference type="PANTHER" id="PTHR33755">
    <property type="entry name" value="TOXIN PARE1-RELATED"/>
    <property type="match status" value="1"/>
</dbReference>
<dbReference type="InterPro" id="IPR035093">
    <property type="entry name" value="RelE/ParE_toxin_dom_sf"/>
</dbReference>
<evidence type="ECO:0000256" key="2">
    <source>
        <dbReference type="ARBA" id="ARBA00022649"/>
    </source>
</evidence>
<reference evidence="3 4" key="1">
    <citation type="submission" date="2014-05" db="EMBL/GenBank/DDBJ databases">
        <authorList>
            <person name="Bishop-Lilly K.A."/>
            <person name="Broomall S.M."/>
            <person name="Chain P.S."/>
            <person name="Chertkov O."/>
            <person name="Coyne S.R."/>
            <person name="Daligault H.E."/>
            <person name="Davenport K.W."/>
            <person name="Erkkila T."/>
            <person name="Frey K.G."/>
            <person name="Gibbons H.S."/>
            <person name="Gu W."/>
            <person name="Jaissle J."/>
            <person name="Johnson S.L."/>
            <person name="Koroleva G.I."/>
            <person name="Ladner J.T."/>
            <person name="Lo C.-C."/>
            <person name="Minogue T.D."/>
            <person name="Munk C."/>
            <person name="Palacios G.F."/>
            <person name="Redden C.L."/>
            <person name="Rosenzweig C.N."/>
            <person name="Scholz M.B."/>
            <person name="Teshima H."/>
            <person name="Xu Y."/>
        </authorList>
    </citation>
    <scope>NUCLEOTIDE SEQUENCE [LARGE SCALE GENOMIC DNA]</scope>
    <source>
        <strain evidence="3 4">DDS 22E-1</strain>
    </source>
</reference>
<dbReference type="EMBL" id="CP007784">
    <property type="protein sequence ID" value="AIO36008.1"/>
    <property type="molecule type" value="Genomic_DNA"/>
</dbReference>
<dbReference type="AlphaFoldDB" id="A0AAN0RY24"/>
<proteinExistence type="inferred from homology"/>
<evidence type="ECO:0000313" key="4">
    <source>
        <dbReference type="Proteomes" id="UP000029413"/>
    </source>
</evidence>
<evidence type="ECO:0000256" key="1">
    <source>
        <dbReference type="ARBA" id="ARBA00006226"/>
    </source>
</evidence>
<keyword evidence="4" id="KW-1185">Reference proteome</keyword>
<dbReference type="InterPro" id="IPR007712">
    <property type="entry name" value="RelE/ParE_toxin"/>
</dbReference>
<evidence type="ECO:0000313" key="3">
    <source>
        <dbReference type="EMBL" id="AIO36008.1"/>
    </source>
</evidence>
<keyword evidence="2" id="KW-1277">Toxin-antitoxin system</keyword>
<comment type="similarity">
    <text evidence="1">Belongs to the RelE toxin family.</text>
</comment>
<gene>
    <name evidence="3" type="ORF">DM39_4735</name>
</gene>